<reference evidence="6 7" key="1">
    <citation type="submission" date="2015-04" db="EMBL/GenBank/DDBJ databases">
        <authorList>
            <person name="Heijne W.H."/>
            <person name="Fedorova N.D."/>
            <person name="Nierman W.C."/>
            <person name="Vollebregt A.W."/>
            <person name="Zhao Z."/>
            <person name="Wu L."/>
            <person name="Kumar M."/>
            <person name="Stam H."/>
            <person name="van den Berg M.A."/>
            <person name="Pel H.J."/>
        </authorList>
    </citation>
    <scope>NUCLEOTIDE SEQUENCE [LARGE SCALE GENOMIC DNA]</scope>
    <source>
        <strain evidence="6 7">CBS 393.64</strain>
    </source>
</reference>
<dbReference type="EMBL" id="LASV01000019">
    <property type="protein sequence ID" value="KKA25494.1"/>
    <property type="molecule type" value="Genomic_DNA"/>
</dbReference>
<evidence type="ECO:0000256" key="3">
    <source>
        <dbReference type="ARBA" id="ARBA00023002"/>
    </source>
</evidence>
<protein>
    <submittedName>
        <fullName evidence="6">Oxidoreductase, 2OG-Fe(II) oxygenase family</fullName>
    </submittedName>
</protein>
<comment type="similarity">
    <text evidence="1">Belongs to the iron/ascorbate-dependent oxidoreductase family.</text>
</comment>
<dbReference type="SUPFAM" id="SSF51197">
    <property type="entry name" value="Clavaminate synthase-like"/>
    <property type="match status" value="1"/>
</dbReference>
<evidence type="ECO:0000259" key="5">
    <source>
        <dbReference type="PROSITE" id="PS51471"/>
    </source>
</evidence>
<dbReference type="Pfam" id="PF14226">
    <property type="entry name" value="DIOX_N"/>
    <property type="match status" value="1"/>
</dbReference>
<dbReference type="PANTHER" id="PTHR10209">
    <property type="entry name" value="OXIDOREDUCTASE, 2OG-FE II OXYGENASE FAMILY PROTEIN"/>
    <property type="match status" value="1"/>
</dbReference>
<feature type="domain" description="Fe2OG dioxygenase" evidence="5">
    <location>
        <begin position="470"/>
        <end position="586"/>
    </location>
</feature>
<dbReference type="GeneID" id="25312502"/>
<dbReference type="Pfam" id="PF03171">
    <property type="entry name" value="2OG-FeII_Oxy"/>
    <property type="match status" value="1"/>
</dbReference>
<evidence type="ECO:0000313" key="7">
    <source>
        <dbReference type="Proteomes" id="UP000053958"/>
    </source>
</evidence>
<dbReference type="PROSITE" id="PS51471">
    <property type="entry name" value="FE2OG_OXY"/>
    <property type="match status" value="1"/>
</dbReference>
<organism evidence="6 7">
    <name type="scientific">Rasamsonia emersonii (strain ATCC 16479 / CBS 393.64 / IMI 116815)</name>
    <dbReference type="NCBI Taxonomy" id="1408163"/>
    <lineage>
        <taxon>Eukaryota</taxon>
        <taxon>Fungi</taxon>
        <taxon>Dikarya</taxon>
        <taxon>Ascomycota</taxon>
        <taxon>Pezizomycotina</taxon>
        <taxon>Eurotiomycetes</taxon>
        <taxon>Eurotiomycetidae</taxon>
        <taxon>Eurotiales</taxon>
        <taxon>Trichocomaceae</taxon>
        <taxon>Rasamsonia</taxon>
    </lineage>
</organism>
<dbReference type="InterPro" id="IPR027443">
    <property type="entry name" value="IPNS-like_sf"/>
</dbReference>
<evidence type="ECO:0000256" key="1">
    <source>
        <dbReference type="ARBA" id="ARBA00008056"/>
    </source>
</evidence>
<dbReference type="InterPro" id="IPR044861">
    <property type="entry name" value="IPNS-like_FE2OG_OXY"/>
</dbReference>
<dbReference type="InterPro" id="IPR000073">
    <property type="entry name" value="AB_hydrolase_1"/>
</dbReference>
<dbReference type="GO" id="GO:0044283">
    <property type="term" value="P:small molecule biosynthetic process"/>
    <property type="evidence" value="ECO:0007669"/>
    <property type="project" value="UniProtKB-ARBA"/>
</dbReference>
<dbReference type="AlphaFoldDB" id="A0A0F4Z4N4"/>
<proteinExistence type="inferred from homology"/>
<name>A0A0F4Z4N4_RASE3</name>
<dbReference type="InterPro" id="IPR029058">
    <property type="entry name" value="AB_hydrolase_fold"/>
</dbReference>
<sequence>MAQTFDEKIPFSKDGLEFAGLFKRGQADKPLVVLLHGGGTSAAYFDNSCHSVAKGFSDLGYNVLNINRPSYGGTPTPATTTPLADSLLGLIDLIDLVYREKTGGQQGIVLIGHSLGGALSLVIAAEAGARLPVLGVSTLGTLPSTERLNLIPEPDPDPANPRFVFSQSAENLTRFLGNLESVNVDALSGELAAAVFEPGLKSEIREYESRNYYDYLLNKVFPSIKVPVQFLAAETELIWSNITEAQPKFDNLVKRFTSAPEVEAKLLPGGGHNYEFSINASKLFDLRRQFVERVANRGRPSDAFTSIPILDYSQATNPSTRPAFLAALRDAIVRVGFFYLKNASIPPDVQDALVEQSIALFNLPLEKKLEIEMVNSKHFLGYARLGAEVTALKSDYREQFDFATELPPPGPDEPVYRNLRGPNQWPDPEALPGFRPAVEAYLSAVDALAESFKSLVAEALDLPPTAFDQFFEYPQQHKLKLIKYPEPQSDDQTQGVGPHKDSCFLTFLLQGTPHTGLEVQNKAGVWLPVTPIPGTLVINIGRALEALTGGVCTATTHRVSLKKENYVDANGNSLGPRYSFAVFQGVSLDLSAEKLKLDIPPHIRDLVKDDKVRSDAEATFNKMFQGNIGEGTFIARITSHQDVAQRWYPDLLAEALRKQQEFKSKNN</sequence>
<dbReference type="GO" id="GO:0046872">
    <property type="term" value="F:metal ion binding"/>
    <property type="evidence" value="ECO:0007669"/>
    <property type="project" value="UniProtKB-KW"/>
</dbReference>
<gene>
    <name evidence="6" type="ORF">T310_0448</name>
</gene>
<dbReference type="RefSeq" id="XP_013332106.1">
    <property type="nucleotide sequence ID" value="XM_013476652.1"/>
</dbReference>
<dbReference type="STRING" id="1408163.A0A0F4Z4N4"/>
<dbReference type="Proteomes" id="UP000053958">
    <property type="component" value="Unassembled WGS sequence"/>
</dbReference>
<dbReference type="OrthoDB" id="627829at2759"/>
<dbReference type="Gene3D" id="3.40.50.1820">
    <property type="entry name" value="alpha/beta hydrolase"/>
    <property type="match status" value="1"/>
</dbReference>
<evidence type="ECO:0000256" key="2">
    <source>
        <dbReference type="ARBA" id="ARBA00022723"/>
    </source>
</evidence>
<keyword evidence="4" id="KW-0408">Iron</keyword>
<dbReference type="SUPFAM" id="SSF53474">
    <property type="entry name" value="alpha/beta-Hydrolases"/>
    <property type="match status" value="1"/>
</dbReference>
<accession>A0A0F4Z4N4</accession>
<dbReference type="InterPro" id="IPR026992">
    <property type="entry name" value="DIOX_N"/>
</dbReference>
<keyword evidence="7" id="KW-1185">Reference proteome</keyword>
<dbReference type="InterPro" id="IPR005123">
    <property type="entry name" value="Oxoglu/Fe-dep_dioxygenase_dom"/>
</dbReference>
<dbReference type="PANTHER" id="PTHR10209:SF812">
    <property type="entry name" value="2OG-FE(II) OXYGENASE FAMILY, PUTATIVE (AFU_ORTHOLOGUE AFUA_3G14880)-RELATED"/>
    <property type="match status" value="1"/>
</dbReference>
<evidence type="ECO:0000313" key="6">
    <source>
        <dbReference type="EMBL" id="KKA25494.1"/>
    </source>
</evidence>
<dbReference type="Gene3D" id="2.60.120.330">
    <property type="entry name" value="B-lactam Antibiotic, Isopenicillin N Synthase, Chain"/>
    <property type="match status" value="1"/>
</dbReference>
<evidence type="ECO:0000256" key="4">
    <source>
        <dbReference type="ARBA" id="ARBA00023004"/>
    </source>
</evidence>
<comment type="caution">
    <text evidence="6">The sequence shown here is derived from an EMBL/GenBank/DDBJ whole genome shotgun (WGS) entry which is preliminary data.</text>
</comment>
<dbReference type="GO" id="GO:0016491">
    <property type="term" value="F:oxidoreductase activity"/>
    <property type="evidence" value="ECO:0007669"/>
    <property type="project" value="UniProtKB-KW"/>
</dbReference>
<keyword evidence="2" id="KW-0479">Metal-binding</keyword>
<dbReference type="Pfam" id="PF12697">
    <property type="entry name" value="Abhydrolase_6"/>
    <property type="match status" value="1"/>
</dbReference>
<keyword evidence="3" id="KW-0560">Oxidoreductase</keyword>